<keyword evidence="1 5" id="KW-0132">Cell division</keyword>
<feature type="region of interest" description="Disordered" evidence="6">
    <location>
        <begin position="22"/>
        <end position="50"/>
    </location>
</feature>
<evidence type="ECO:0000256" key="1">
    <source>
        <dbReference type="ARBA" id="ARBA00022618"/>
    </source>
</evidence>
<keyword evidence="5" id="KW-0963">Cytoplasm</keyword>
<evidence type="ECO:0000256" key="3">
    <source>
        <dbReference type="ARBA" id="ARBA00023306"/>
    </source>
</evidence>
<organism evidence="7 8">
    <name type="scientific">Gracilibacillus caseinilyticus</name>
    <dbReference type="NCBI Taxonomy" id="2932256"/>
    <lineage>
        <taxon>Bacteria</taxon>
        <taxon>Bacillati</taxon>
        <taxon>Bacillota</taxon>
        <taxon>Bacilli</taxon>
        <taxon>Bacillales</taxon>
        <taxon>Bacillaceae</taxon>
        <taxon>Gracilibacillus</taxon>
    </lineage>
</organism>
<name>A0ABY4EU58_9BACI</name>
<dbReference type="GO" id="GO:0051301">
    <property type="term" value="P:cell division"/>
    <property type="evidence" value="ECO:0007669"/>
    <property type="project" value="UniProtKB-KW"/>
</dbReference>
<gene>
    <name evidence="5 7" type="primary">sepF</name>
    <name evidence="7" type="ORF">MUN88_18110</name>
</gene>
<comment type="subunit">
    <text evidence="5">Homodimer. Interacts with FtsZ.</text>
</comment>
<keyword evidence="2 5" id="KW-0717">Septation</keyword>
<evidence type="ECO:0000313" key="7">
    <source>
        <dbReference type="EMBL" id="UOQ47946.1"/>
    </source>
</evidence>
<dbReference type="InterPro" id="IPR038594">
    <property type="entry name" value="SepF-like_sf"/>
</dbReference>
<evidence type="ECO:0000313" key="8">
    <source>
        <dbReference type="Proteomes" id="UP000831782"/>
    </source>
</evidence>
<keyword evidence="8" id="KW-1185">Reference proteome</keyword>
<dbReference type="PANTHER" id="PTHR35798">
    <property type="entry name" value="CELL DIVISION PROTEIN SEPF"/>
    <property type="match status" value="1"/>
</dbReference>
<dbReference type="InterPro" id="IPR023052">
    <property type="entry name" value="Cell_div_SepF"/>
</dbReference>
<dbReference type="Pfam" id="PF04472">
    <property type="entry name" value="SepF"/>
    <property type="match status" value="1"/>
</dbReference>
<keyword evidence="3 5" id="KW-0131">Cell cycle</keyword>
<sequence>MSMKGKFRNLFGLEDEEYEIVEEELEQESSAEAEPMRRSQRKEDKTNVVSLSSVQKNTKMVLCEPRNYNEVQDIADHIVNRRSVVINLQRVDNQQARQIIDFMSGTVYAVSGQIKKLGSQTFLCTPENIEISGNITEIMEEVDPEQRW</sequence>
<protein>
    <recommendedName>
        <fullName evidence="5">Cell division protein SepF</fullName>
    </recommendedName>
</protein>
<reference evidence="7 8" key="1">
    <citation type="submission" date="2022-04" db="EMBL/GenBank/DDBJ databases">
        <title>Gracilibacillus sp. isolated from saltern.</title>
        <authorList>
            <person name="Won M."/>
            <person name="Lee C.-M."/>
            <person name="Woen H.-Y."/>
            <person name="Kwon S.-W."/>
        </authorList>
    </citation>
    <scope>NUCLEOTIDE SEQUENCE [LARGE SCALE GENOMIC DNA]</scope>
    <source>
        <strain evidence="7 8">SSWR10-1</strain>
    </source>
</reference>
<dbReference type="RefSeq" id="WP_244717728.1">
    <property type="nucleotide sequence ID" value="NZ_CP095072.1"/>
</dbReference>
<dbReference type="Gene3D" id="3.30.110.150">
    <property type="entry name" value="SepF-like protein"/>
    <property type="match status" value="1"/>
</dbReference>
<evidence type="ECO:0000256" key="4">
    <source>
        <dbReference type="ARBA" id="ARBA00044936"/>
    </source>
</evidence>
<dbReference type="PANTHER" id="PTHR35798:SF1">
    <property type="entry name" value="CELL DIVISION PROTEIN SEPF"/>
    <property type="match status" value="1"/>
</dbReference>
<dbReference type="InterPro" id="IPR007561">
    <property type="entry name" value="Cell_div_SepF/SepF-rel"/>
</dbReference>
<accession>A0ABY4EU58</accession>
<dbReference type="HAMAP" id="MF_01197">
    <property type="entry name" value="SepF"/>
    <property type="match status" value="1"/>
</dbReference>
<proteinExistence type="inferred from homology"/>
<evidence type="ECO:0000256" key="6">
    <source>
        <dbReference type="SAM" id="MobiDB-lite"/>
    </source>
</evidence>
<comment type="similarity">
    <text evidence="5">Belongs to the SepF family.</text>
</comment>
<feature type="compositionally biased region" description="Acidic residues" evidence="6">
    <location>
        <begin position="22"/>
        <end position="31"/>
    </location>
</feature>
<evidence type="ECO:0000256" key="2">
    <source>
        <dbReference type="ARBA" id="ARBA00023210"/>
    </source>
</evidence>
<dbReference type="EMBL" id="CP095072">
    <property type="protein sequence ID" value="UOQ47946.1"/>
    <property type="molecule type" value="Genomic_DNA"/>
</dbReference>
<evidence type="ECO:0000256" key="5">
    <source>
        <dbReference type="HAMAP-Rule" id="MF_01197"/>
    </source>
</evidence>
<comment type="function">
    <text evidence="4 5">Cell division protein that is part of the divisome complex and is recruited early to the Z-ring. Probably stimulates Z-ring formation, perhaps through the cross-linking of FtsZ protofilaments. Its function overlaps with FtsA.</text>
</comment>
<dbReference type="Proteomes" id="UP000831782">
    <property type="component" value="Chromosome"/>
</dbReference>
<comment type="subcellular location">
    <subcellularLocation>
        <location evidence="5">Cytoplasm</location>
    </subcellularLocation>
    <text evidence="5">Localizes to the division site, in a FtsZ-dependent manner.</text>
</comment>
<feature type="compositionally biased region" description="Basic and acidic residues" evidence="6">
    <location>
        <begin position="34"/>
        <end position="46"/>
    </location>
</feature>